<dbReference type="OrthoDB" id="6447869at2"/>
<dbReference type="eggNOG" id="ENOG5031H7A">
    <property type="taxonomic scope" value="Bacteria"/>
</dbReference>
<dbReference type="RefSeq" id="WP_008486520.1">
    <property type="nucleotide sequence ID" value="NZ_AMRI01000035.1"/>
</dbReference>
<proteinExistence type="predicted"/>
<dbReference type="Proteomes" id="UP000006755">
    <property type="component" value="Unassembled WGS sequence"/>
</dbReference>
<dbReference type="STRING" id="745411.B3C1_17717"/>
<comment type="caution">
    <text evidence="1">The sequence shown here is derived from an EMBL/GenBank/DDBJ whole genome shotgun (WGS) entry which is preliminary data.</text>
</comment>
<dbReference type="AlphaFoldDB" id="K2IYD7"/>
<sequence length="222" mass="25495">MTLRPELQPKDVDPVLLERLATLADEIDGGEKDECLDKVLEFNSLSETNHRFIDFQGLYGGSGHEDWTRRLLILKSIVPQPDITRNELIEITRLALLGDESYLDILESNVDYPFVSDLIYYPSSFPEFGKDDLTEQEIVDFILNYKKTELSKSEQVRLLEKHVEQGLSHDEFRLLSENLIGFELNYLASWLRSQDFSPSEALELIHQGKIVSDYAATISLKL</sequence>
<organism evidence="1 2">
    <name type="scientific">Gallaecimonas xiamenensis 3-C-1</name>
    <dbReference type="NCBI Taxonomy" id="745411"/>
    <lineage>
        <taxon>Bacteria</taxon>
        <taxon>Pseudomonadati</taxon>
        <taxon>Pseudomonadota</taxon>
        <taxon>Gammaproteobacteria</taxon>
        <taxon>Enterobacterales</taxon>
        <taxon>Gallaecimonadaceae</taxon>
        <taxon>Gallaecimonas</taxon>
    </lineage>
</organism>
<protein>
    <submittedName>
        <fullName evidence="1">Uncharacterized protein</fullName>
    </submittedName>
</protein>
<reference evidence="1 2" key="1">
    <citation type="journal article" date="2012" name="J. Bacteriol.">
        <title>Genome Sequence of Gallaecimonas xiamenensis Type Strain 3-C-1.</title>
        <authorList>
            <person name="Lai Q."/>
            <person name="Wang L."/>
            <person name="Wang W."/>
            <person name="Shao Z."/>
        </authorList>
    </citation>
    <scope>NUCLEOTIDE SEQUENCE [LARGE SCALE GENOMIC DNA]</scope>
    <source>
        <strain evidence="1 2">3-C-1</strain>
    </source>
</reference>
<evidence type="ECO:0000313" key="2">
    <source>
        <dbReference type="Proteomes" id="UP000006755"/>
    </source>
</evidence>
<name>K2IYD7_9GAMM</name>
<keyword evidence="2" id="KW-1185">Reference proteome</keyword>
<dbReference type="EMBL" id="AMRI01000035">
    <property type="protein sequence ID" value="EKE67903.1"/>
    <property type="molecule type" value="Genomic_DNA"/>
</dbReference>
<accession>K2IYD7</accession>
<gene>
    <name evidence="1" type="ORF">B3C1_17717</name>
</gene>
<evidence type="ECO:0000313" key="1">
    <source>
        <dbReference type="EMBL" id="EKE67903.1"/>
    </source>
</evidence>